<keyword evidence="1" id="KW-0456">Lyase</keyword>
<dbReference type="InterPro" id="IPR053953">
    <property type="entry name" value="NirdL-like_HTH"/>
</dbReference>
<dbReference type="RefSeq" id="WP_197539586.1">
    <property type="nucleotide sequence ID" value="NZ_AP012547.1"/>
</dbReference>
<comment type="catalytic activity">
    <reaction evidence="5">
        <text>siroheme + 2 H(+) = 12,18-didecarboxysiroheme + 2 CO2</text>
        <dbReference type="Rhea" id="RHEA:19093"/>
        <dbReference type="ChEBI" id="CHEBI:15378"/>
        <dbReference type="ChEBI" id="CHEBI:16526"/>
        <dbReference type="ChEBI" id="CHEBI:60052"/>
        <dbReference type="ChEBI" id="CHEBI:140497"/>
        <dbReference type="EC" id="4.1.1.111"/>
    </reaction>
</comment>
<protein>
    <recommendedName>
        <fullName evidence="4">siroheme decarboxylase</fullName>
        <ecNumber evidence="4">4.1.1.111</ecNumber>
    </recommendedName>
</protein>
<dbReference type="Gene3D" id="3.30.70.3460">
    <property type="match status" value="2"/>
</dbReference>
<accession>W0SHV9</accession>
<feature type="domain" description="Siroheme decarboxylase AsnC-like ligand binding" evidence="6">
    <location>
        <begin position="88"/>
        <end position="162"/>
    </location>
</feature>
<dbReference type="HOGENOM" id="CLU_049427_0_0_4"/>
<dbReference type="EC" id="4.1.1.111" evidence="4"/>
<dbReference type="InterPro" id="IPR019888">
    <property type="entry name" value="Tscrpt_reg_AsnC-like"/>
</dbReference>
<keyword evidence="9" id="KW-1185">Reference proteome</keyword>
<dbReference type="Proteomes" id="UP000031637">
    <property type="component" value="Chromosome"/>
</dbReference>
<dbReference type="InterPro" id="IPR040523">
    <property type="entry name" value="AsnC_trans_reg2"/>
</dbReference>
<evidence type="ECO:0000256" key="5">
    <source>
        <dbReference type="ARBA" id="ARBA00048470"/>
    </source>
</evidence>
<evidence type="ECO:0000259" key="7">
    <source>
        <dbReference type="Pfam" id="PF22451"/>
    </source>
</evidence>
<evidence type="ECO:0000256" key="3">
    <source>
        <dbReference type="ARBA" id="ARBA00023457"/>
    </source>
</evidence>
<dbReference type="Pfam" id="PF17805">
    <property type="entry name" value="AsnC_trans_reg2"/>
    <property type="match status" value="2"/>
</dbReference>
<evidence type="ECO:0000259" key="6">
    <source>
        <dbReference type="Pfam" id="PF17805"/>
    </source>
</evidence>
<dbReference type="PANTHER" id="PTHR43413:SF1">
    <property type="entry name" value="SIROHEME DECARBOXYLASE NIRL SUBUNIT"/>
    <property type="match status" value="1"/>
</dbReference>
<reference evidence="8 9" key="1">
    <citation type="journal article" date="2014" name="Syst. Appl. Microbiol.">
        <title>Complete genomes of freshwater sulfur oxidizers Sulfuricella denitrificans skB26 and Sulfuritalea hydrogenivorans sk43H: genetic insights into the sulfur oxidation pathway of betaproteobacteria.</title>
        <authorList>
            <person name="Watanabe T."/>
            <person name="Kojima H."/>
            <person name="Fukui M."/>
        </authorList>
    </citation>
    <scope>NUCLEOTIDE SEQUENCE [LARGE SCALE GENOMIC DNA]</scope>
    <source>
        <strain evidence="8">DSM22779</strain>
    </source>
</reference>
<dbReference type="AlphaFoldDB" id="W0SHV9"/>
<comment type="similarity">
    <text evidence="3">Belongs to the Ahb/Nir family.</text>
</comment>
<dbReference type="InterPro" id="IPR050684">
    <property type="entry name" value="HTH-Siroheme_Decarb"/>
</dbReference>
<dbReference type="KEGG" id="shd:SUTH_02580"/>
<feature type="domain" description="Siroheme decarboxylase AsnC-like ligand binding" evidence="6">
    <location>
        <begin position="249"/>
        <end position="333"/>
    </location>
</feature>
<sequence>MDAPYTPLEFALLNGWQRDFPIVAQPFEAIGGAVGADETPALQGGRAKDALLAVADGETAVLETLRRLQARGAISRVGAVFAPRRVGASTLAALAAPAGRLEEIAAMVSARPEVNHNYQREHQYNLWFVVTAADNATLAQTLAAIEQETGCAVLSLPLEQEYHIDLGFDLNSAHKHHAWIPDTPAREPDAAEKQLIAALQPGLELVARPFARLGERVGMSEGDVLKRLAGWLEEGLIKRFGVVVRHHELGYRSNAMVVFDVPDADVDRIGRQLAAEPGITLCYRRTRSLPHWPYNLFCMVHGRSREEAQPIIERLGRLTGLPAQALFSTRRFKQCGARYFVETRTAQATASGLCND</sequence>
<evidence type="ECO:0000256" key="4">
    <source>
        <dbReference type="ARBA" id="ARBA00023471"/>
    </source>
</evidence>
<evidence type="ECO:0000313" key="8">
    <source>
        <dbReference type="EMBL" id="BAO30362.1"/>
    </source>
</evidence>
<dbReference type="SMART" id="SM00344">
    <property type="entry name" value="HTH_ASNC"/>
    <property type="match status" value="1"/>
</dbReference>
<organism evidence="8 9">
    <name type="scientific">Sulfuritalea hydrogenivorans sk43H</name>
    <dbReference type="NCBI Taxonomy" id="1223802"/>
    <lineage>
        <taxon>Bacteria</taxon>
        <taxon>Pseudomonadati</taxon>
        <taxon>Pseudomonadota</taxon>
        <taxon>Betaproteobacteria</taxon>
        <taxon>Nitrosomonadales</taxon>
        <taxon>Sterolibacteriaceae</taxon>
        <taxon>Sulfuritalea</taxon>
    </lineage>
</organism>
<proteinExistence type="inferred from homology"/>
<dbReference type="Pfam" id="PF22451">
    <property type="entry name" value="NirdL-like_HTH"/>
    <property type="match status" value="1"/>
</dbReference>
<dbReference type="PANTHER" id="PTHR43413">
    <property type="entry name" value="TRANSCRIPTIONAL REGULATOR, ASNC FAMILY"/>
    <property type="match status" value="1"/>
</dbReference>
<evidence type="ECO:0000313" key="9">
    <source>
        <dbReference type="Proteomes" id="UP000031637"/>
    </source>
</evidence>
<dbReference type="GO" id="GO:0016829">
    <property type="term" value="F:lyase activity"/>
    <property type="evidence" value="ECO:0007669"/>
    <property type="project" value="UniProtKB-KW"/>
</dbReference>
<evidence type="ECO:0000256" key="1">
    <source>
        <dbReference type="ARBA" id="ARBA00023239"/>
    </source>
</evidence>
<evidence type="ECO:0000256" key="2">
    <source>
        <dbReference type="ARBA" id="ARBA00023444"/>
    </source>
</evidence>
<dbReference type="EMBL" id="AP012547">
    <property type="protein sequence ID" value="BAO30362.1"/>
    <property type="molecule type" value="Genomic_DNA"/>
</dbReference>
<feature type="domain" description="Siroheme decarboxylase NirL-like HTH" evidence="7">
    <location>
        <begin position="192"/>
        <end position="237"/>
    </location>
</feature>
<dbReference type="STRING" id="1223802.SUTH_02580"/>
<gene>
    <name evidence="8" type="ORF">SUTH_02580</name>
</gene>
<comment type="pathway">
    <text evidence="2">Porphyrin-containing compound metabolism.</text>
</comment>
<name>W0SHV9_9PROT</name>